<proteinExistence type="predicted"/>
<evidence type="ECO:0000313" key="1">
    <source>
        <dbReference type="EMBL" id="GGB28951.1"/>
    </source>
</evidence>
<organism evidence="1 2">
    <name type="scientific">Gordonia jinhuaensis</name>
    <dbReference type="NCBI Taxonomy" id="1517702"/>
    <lineage>
        <taxon>Bacteria</taxon>
        <taxon>Bacillati</taxon>
        <taxon>Actinomycetota</taxon>
        <taxon>Actinomycetes</taxon>
        <taxon>Mycobacteriales</taxon>
        <taxon>Gordoniaceae</taxon>
        <taxon>Gordonia</taxon>
    </lineage>
</organism>
<sequence length="403" mass="44159">MTQGRPTITGEQIGAWSARSRVPGELPELSDAAAVLIAAGHLRDEPRAVIVRRVAAGLPIPTVPGGFHDLRQLQRAIDVTESQLAAPMVPGVVAAVLRSRRNSLTRRREDLRKSSMGGKAVFAGSVRGIRRERREGVHLEMTDRERLFDALLRTPTPNLDGGGYVRRAGSLAADRMVSALGQVAVRAGASKVEEWISALGVEVGEMPSGQSRFVDGYETILALTGTFYDRVIRSPAWHSEHFELQRTQLNLHAEVADIAADVIALRSVRVDLERSRRNAGFDESFRAHIDSREQSLRPVWAQLIERVRALAGIAEVMESAAVELRLLDEFAHTATIDERIDRLVARSGSREMSADNADRMREQIKAGEEQLRIYRDVLQGNLIALPSNLGGRAGSDAPPQSGD</sequence>
<dbReference type="EMBL" id="BMGC01000008">
    <property type="protein sequence ID" value="GGB28951.1"/>
    <property type="molecule type" value="Genomic_DNA"/>
</dbReference>
<reference evidence="1" key="1">
    <citation type="journal article" date="2014" name="Int. J. Syst. Evol. Microbiol.">
        <title>Complete genome sequence of Corynebacterium casei LMG S-19264T (=DSM 44701T), isolated from a smear-ripened cheese.</title>
        <authorList>
            <consortium name="US DOE Joint Genome Institute (JGI-PGF)"/>
            <person name="Walter F."/>
            <person name="Albersmeier A."/>
            <person name="Kalinowski J."/>
            <person name="Ruckert C."/>
        </authorList>
    </citation>
    <scope>NUCLEOTIDE SEQUENCE</scope>
    <source>
        <strain evidence="1">CGMCC 1.12827</strain>
    </source>
</reference>
<accession>A0A916T2K5</accession>
<keyword evidence="2" id="KW-1185">Reference proteome</keyword>
<name>A0A916T2K5_9ACTN</name>
<dbReference type="Proteomes" id="UP000621454">
    <property type="component" value="Unassembled WGS sequence"/>
</dbReference>
<gene>
    <name evidence="1" type="ORF">GCM10011489_16460</name>
</gene>
<dbReference type="AlphaFoldDB" id="A0A916T2K5"/>
<evidence type="ECO:0000313" key="2">
    <source>
        <dbReference type="Proteomes" id="UP000621454"/>
    </source>
</evidence>
<reference evidence="1" key="2">
    <citation type="submission" date="2020-09" db="EMBL/GenBank/DDBJ databases">
        <authorList>
            <person name="Sun Q."/>
            <person name="Zhou Y."/>
        </authorList>
    </citation>
    <scope>NUCLEOTIDE SEQUENCE</scope>
    <source>
        <strain evidence="1">CGMCC 1.12827</strain>
    </source>
</reference>
<dbReference type="RefSeq" id="WP_229742303.1">
    <property type="nucleotide sequence ID" value="NZ_BMGC01000008.1"/>
</dbReference>
<protein>
    <submittedName>
        <fullName evidence="1">Uncharacterized protein</fullName>
    </submittedName>
</protein>
<comment type="caution">
    <text evidence="1">The sequence shown here is derived from an EMBL/GenBank/DDBJ whole genome shotgun (WGS) entry which is preliminary data.</text>
</comment>